<dbReference type="InterPro" id="IPR002156">
    <property type="entry name" value="RNaseH_domain"/>
</dbReference>
<dbReference type="Gene3D" id="3.30.420.10">
    <property type="entry name" value="Ribonuclease H-like superfamily/Ribonuclease H"/>
    <property type="match status" value="1"/>
</dbReference>
<dbReference type="Pfam" id="PF00075">
    <property type="entry name" value="RNase_H"/>
    <property type="match status" value="1"/>
</dbReference>
<comment type="similarity">
    <text evidence="4">Belongs to the caulimoviridae viroplasmin family.</text>
</comment>
<gene>
    <name evidence="14" type="ORF">LCMiAC02_02440</name>
</gene>
<dbReference type="InterPro" id="IPR037056">
    <property type="entry name" value="RNase_H1_N_sf"/>
</dbReference>
<keyword evidence="11" id="KW-0460">Magnesium</keyword>
<proteinExistence type="inferred from homology"/>
<keyword evidence="10" id="KW-0378">Hydrolase</keyword>
<dbReference type="Pfam" id="PF01693">
    <property type="entry name" value="Cauli_VI"/>
    <property type="match status" value="1"/>
</dbReference>
<dbReference type="SUPFAM" id="SSF55658">
    <property type="entry name" value="L9 N-domain-like"/>
    <property type="match status" value="1"/>
</dbReference>
<organism evidence="14">
    <name type="scientific">Mimivirus LCMiAC02</name>
    <dbReference type="NCBI Taxonomy" id="2506609"/>
    <lineage>
        <taxon>Viruses</taxon>
        <taxon>Varidnaviria</taxon>
        <taxon>Bamfordvirae</taxon>
        <taxon>Nucleocytoviricota</taxon>
        <taxon>Megaviricetes</taxon>
        <taxon>Imitervirales</taxon>
        <taxon>Mimiviridae</taxon>
        <taxon>Klosneuvirinae</taxon>
    </lineage>
</organism>
<dbReference type="InterPro" id="IPR050092">
    <property type="entry name" value="RNase_H"/>
</dbReference>
<dbReference type="InterPro" id="IPR009027">
    <property type="entry name" value="Ribosomal_bL9/RNase_H1_N"/>
</dbReference>
<dbReference type="SUPFAM" id="SSF53098">
    <property type="entry name" value="Ribonuclease H-like"/>
    <property type="match status" value="1"/>
</dbReference>
<protein>
    <recommendedName>
        <fullName evidence="6">Transactivator/viroplasmin protein</fullName>
        <ecNumber evidence="5">3.1.26.4</ecNumber>
    </recommendedName>
    <alternativeName>
        <fullName evidence="12">Inclusion body matrix protein</fullName>
    </alternativeName>
</protein>
<keyword evidence="8" id="KW-0479">Metal-binding</keyword>
<accession>A0A481Z1P5</accession>
<dbReference type="GO" id="GO:0004523">
    <property type="term" value="F:RNA-DNA hybrid ribonuclease activity"/>
    <property type="evidence" value="ECO:0007669"/>
    <property type="project" value="UniProtKB-EC"/>
</dbReference>
<feature type="domain" description="RNase H type-1" evidence="13">
    <location>
        <begin position="61"/>
        <end position="208"/>
    </location>
</feature>
<evidence type="ECO:0000256" key="5">
    <source>
        <dbReference type="ARBA" id="ARBA00012180"/>
    </source>
</evidence>
<dbReference type="PANTHER" id="PTHR10642">
    <property type="entry name" value="RIBONUCLEASE H1"/>
    <property type="match status" value="1"/>
</dbReference>
<dbReference type="GO" id="GO:0043137">
    <property type="term" value="P:DNA replication, removal of RNA primer"/>
    <property type="evidence" value="ECO:0007669"/>
    <property type="project" value="TreeGrafter"/>
</dbReference>
<reference evidence="14" key="1">
    <citation type="journal article" date="2019" name="MBio">
        <title>Virus Genomes from Deep Sea Sediments Expand the Ocean Megavirome and Support Independent Origins of Viral Gigantism.</title>
        <authorList>
            <person name="Backstrom D."/>
            <person name="Yutin N."/>
            <person name="Jorgensen S.L."/>
            <person name="Dharamshi J."/>
            <person name="Homa F."/>
            <person name="Zaremba-Niedwiedzka K."/>
            <person name="Spang A."/>
            <person name="Wolf Y.I."/>
            <person name="Koonin E.V."/>
            <person name="Ettema T.J."/>
        </authorList>
    </citation>
    <scope>NUCLEOTIDE SEQUENCE</scope>
</reference>
<evidence type="ECO:0000259" key="13">
    <source>
        <dbReference type="PROSITE" id="PS50879"/>
    </source>
</evidence>
<name>A0A481Z1P5_9VIRU</name>
<dbReference type="EMBL" id="MK500408">
    <property type="protein sequence ID" value="QBK89150.1"/>
    <property type="molecule type" value="Genomic_DNA"/>
</dbReference>
<evidence type="ECO:0000256" key="9">
    <source>
        <dbReference type="ARBA" id="ARBA00022759"/>
    </source>
</evidence>
<dbReference type="InterPro" id="IPR036397">
    <property type="entry name" value="RNaseH_sf"/>
</dbReference>
<dbReference type="PANTHER" id="PTHR10642:SF26">
    <property type="entry name" value="RIBONUCLEASE H1"/>
    <property type="match status" value="1"/>
</dbReference>
<evidence type="ECO:0000313" key="14">
    <source>
        <dbReference type="EMBL" id="QBK89150.1"/>
    </source>
</evidence>
<sequence>MLYYAVHKGRHTGIYNTWNICKKNVIGYSGAIFKKFTNINDAKIFVKTGHKMTKNSDKKKTKKYINIYTDGSCIKRKNMYYAGYGVYIPDMNIKNSYILHGYKTNNRAELMAIITAIKFFDKNDEITLNIYTDSEYSILIFTSTGAKYNYKIKQGYDVKNKDLVIKAQFLSKLYNLNLIHIKAHTGIKNDPHYVGNDIADKLAKQGSNDDYGTHIYKIYDNYKNSISLYSKDIEIYFDTLDEIVKYGKYKSKQIHKELSVYLIYN</sequence>
<dbReference type="EC" id="3.1.26.4" evidence="5"/>
<dbReference type="InterPro" id="IPR011320">
    <property type="entry name" value="RNase_H1_N"/>
</dbReference>
<evidence type="ECO:0000256" key="4">
    <source>
        <dbReference type="ARBA" id="ARBA00008884"/>
    </source>
</evidence>
<evidence type="ECO:0000256" key="12">
    <source>
        <dbReference type="ARBA" id="ARBA00030758"/>
    </source>
</evidence>
<comment type="cofactor">
    <cofactor evidence="2">
        <name>Mg(2+)</name>
        <dbReference type="ChEBI" id="CHEBI:18420"/>
    </cofactor>
</comment>
<evidence type="ECO:0000256" key="3">
    <source>
        <dbReference type="ARBA" id="ARBA00005300"/>
    </source>
</evidence>
<evidence type="ECO:0000256" key="10">
    <source>
        <dbReference type="ARBA" id="ARBA00022801"/>
    </source>
</evidence>
<dbReference type="Gene3D" id="3.40.970.10">
    <property type="entry name" value="Ribonuclease H1, N-terminal domain"/>
    <property type="match status" value="1"/>
</dbReference>
<dbReference type="GO" id="GO:0046872">
    <property type="term" value="F:metal ion binding"/>
    <property type="evidence" value="ECO:0007669"/>
    <property type="project" value="UniProtKB-KW"/>
</dbReference>
<evidence type="ECO:0000256" key="2">
    <source>
        <dbReference type="ARBA" id="ARBA00001946"/>
    </source>
</evidence>
<evidence type="ECO:0000256" key="11">
    <source>
        <dbReference type="ARBA" id="ARBA00022842"/>
    </source>
</evidence>
<evidence type="ECO:0000256" key="7">
    <source>
        <dbReference type="ARBA" id="ARBA00022722"/>
    </source>
</evidence>
<evidence type="ECO:0000256" key="8">
    <source>
        <dbReference type="ARBA" id="ARBA00022723"/>
    </source>
</evidence>
<comment type="catalytic activity">
    <reaction evidence="1">
        <text>Endonucleolytic cleavage to 5'-phosphomonoester.</text>
        <dbReference type="EC" id="3.1.26.4"/>
    </reaction>
</comment>
<dbReference type="PROSITE" id="PS50879">
    <property type="entry name" value="RNASE_H_1"/>
    <property type="match status" value="1"/>
</dbReference>
<comment type="similarity">
    <text evidence="3">Belongs to the RNase H family.</text>
</comment>
<keyword evidence="7" id="KW-0540">Nuclease</keyword>
<evidence type="ECO:0000256" key="6">
    <source>
        <dbReference type="ARBA" id="ARBA00017800"/>
    </source>
</evidence>
<dbReference type="InterPro" id="IPR012337">
    <property type="entry name" value="RNaseH-like_sf"/>
</dbReference>
<dbReference type="GO" id="GO:0003676">
    <property type="term" value="F:nucleic acid binding"/>
    <property type="evidence" value="ECO:0007669"/>
    <property type="project" value="InterPro"/>
</dbReference>
<keyword evidence="9" id="KW-0255">Endonuclease</keyword>
<evidence type="ECO:0000256" key="1">
    <source>
        <dbReference type="ARBA" id="ARBA00000077"/>
    </source>
</evidence>
<dbReference type="FunFam" id="3.40.970.10:FF:000001">
    <property type="entry name" value="Ribonuclease H1"/>
    <property type="match status" value="1"/>
</dbReference>